<dbReference type="Proteomes" id="UP000078284">
    <property type="component" value="Chromosome 4"/>
</dbReference>
<evidence type="ECO:0000256" key="6">
    <source>
        <dbReference type="SAM" id="Phobius"/>
    </source>
</evidence>
<name>A0A178UT75_ARATH</name>
<dbReference type="Pfam" id="PF00646">
    <property type="entry name" value="F-box"/>
    <property type="match status" value="1"/>
</dbReference>
<evidence type="ECO:0000259" key="8">
    <source>
        <dbReference type="Pfam" id="PF24758"/>
    </source>
</evidence>
<dbReference type="CDD" id="cd22160">
    <property type="entry name" value="F-box_AtFBL13-like"/>
    <property type="match status" value="1"/>
</dbReference>
<dbReference type="InterPro" id="IPR050232">
    <property type="entry name" value="FBL13/AtMIF1-like"/>
</dbReference>
<evidence type="ECO:0000259" key="7">
    <source>
        <dbReference type="Pfam" id="PF00646"/>
    </source>
</evidence>
<dbReference type="EMBL" id="LUHQ01000004">
    <property type="protein sequence ID" value="OAO96710.1"/>
    <property type="molecule type" value="Genomic_DNA"/>
</dbReference>
<comment type="caution">
    <text evidence="9">The sequence shown here is derived from an EMBL/GenBank/DDBJ whole genome shotgun (WGS) entry which is preliminary data.</text>
</comment>
<comment type="similarity">
    <text evidence="2">Belongs to the TMEM120 family.</text>
</comment>
<dbReference type="PANTHER" id="PTHR31900">
    <property type="entry name" value="F-BOX/RNI SUPERFAMILY PROTEIN-RELATED"/>
    <property type="match status" value="1"/>
</dbReference>
<proteinExistence type="inferred from homology"/>
<dbReference type="InterPro" id="IPR012926">
    <property type="entry name" value="TMEM120A/B"/>
</dbReference>
<feature type="transmembrane region" description="Helical" evidence="6">
    <location>
        <begin position="395"/>
        <end position="411"/>
    </location>
</feature>
<dbReference type="GO" id="GO:0016020">
    <property type="term" value="C:membrane"/>
    <property type="evidence" value="ECO:0007669"/>
    <property type="project" value="UniProtKB-SubCell"/>
</dbReference>
<sequence length="474" mass="54784">MDRISGLPDEVLVKILSFAPTKVAVSTSILSKRWEFLWMWLTKLEFGGKLYSESEFKCFLDRNLSLHRAPVIESFCLKLSNSVLKPEDIRMWVVVVLSRYVRELEIYSSCYQDKQNILPSSLYTCKSLVILKLNGGILMDVPRMVCLPSLKTLVLKGVNYFKQGSLQRLLSNCPVLEDLVVNLCHHDNMGKFIVIVPSLQRLSLYIGYKRVLDEFVIDTPSLEYFKLVDRNYDSHPCLIENMPKLTEAYVDVRSTDLQSLIGSITSVKRLIISSKAMFGDGYIFNRLERLTLHVLEENPSNLLSQFLKDSPNLQELEYFSELDDSYENMRMFPWNQPSIVPECLLSSLQKFTWSQYLGRTQDRDIAAWLLFLYAGLAMLENILRAKGSNIRPWWLYHHYCAMALALVSLTWERKGQPNCVQKQAKRMYVVWGETAGVDGQLWLLCMLFILQVFEAYVGLLLLRKTVTGVVNEWQ</sequence>
<evidence type="ECO:0000256" key="4">
    <source>
        <dbReference type="ARBA" id="ARBA00022989"/>
    </source>
</evidence>
<evidence type="ECO:0000256" key="2">
    <source>
        <dbReference type="ARBA" id="ARBA00009700"/>
    </source>
</evidence>
<dbReference type="SUPFAM" id="SSF52058">
    <property type="entry name" value="L domain-like"/>
    <property type="match status" value="1"/>
</dbReference>
<feature type="transmembrane region" description="Helical" evidence="6">
    <location>
        <begin position="365"/>
        <end position="383"/>
    </location>
</feature>
<protein>
    <submittedName>
        <fullName evidence="9">Uncharacterized protein</fullName>
    </submittedName>
</protein>
<evidence type="ECO:0000313" key="10">
    <source>
        <dbReference type="Proteomes" id="UP000078284"/>
    </source>
</evidence>
<dbReference type="PANTHER" id="PTHR31900:SF28">
    <property type="entry name" value="FBD DOMAIN-CONTAINING PROTEIN"/>
    <property type="match status" value="1"/>
</dbReference>
<dbReference type="Pfam" id="PF24758">
    <property type="entry name" value="LRR_At5g56370"/>
    <property type="match status" value="1"/>
</dbReference>
<evidence type="ECO:0000313" key="9">
    <source>
        <dbReference type="EMBL" id="OAO96710.1"/>
    </source>
</evidence>
<feature type="domain" description="F-box" evidence="7">
    <location>
        <begin position="4"/>
        <end position="41"/>
    </location>
</feature>
<keyword evidence="3 6" id="KW-0812">Transmembrane</keyword>
<dbReference type="InterPro" id="IPR001810">
    <property type="entry name" value="F-box_dom"/>
</dbReference>
<reference evidence="10" key="1">
    <citation type="journal article" date="2016" name="Proc. Natl. Acad. Sci. U.S.A.">
        <title>Chromosome-level assembly of Arabidopsis thaliana Ler reveals the extent of translocation and inversion polymorphisms.</title>
        <authorList>
            <person name="Zapata L."/>
            <person name="Ding J."/>
            <person name="Willing E.M."/>
            <person name="Hartwig B."/>
            <person name="Bezdan D."/>
            <person name="Jiao W.B."/>
            <person name="Patel V."/>
            <person name="Velikkakam James G."/>
            <person name="Koornneef M."/>
            <person name="Ossowski S."/>
            <person name="Schneeberger K."/>
        </authorList>
    </citation>
    <scope>NUCLEOTIDE SEQUENCE [LARGE SCALE GENOMIC DNA]</scope>
    <source>
        <strain evidence="10">cv. Landsberg erecta</strain>
    </source>
</reference>
<dbReference type="InterPro" id="IPR032675">
    <property type="entry name" value="LRR_dom_sf"/>
</dbReference>
<dbReference type="InterPro" id="IPR036047">
    <property type="entry name" value="F-box-like_dom_sf"/>
</dbReference>
<dbReference type="Pfam" id="PF07851">
    <property type="entry name" value="TMEM120A-B"/>
    <property type="match status" value="1"/>
</dbReference>
<dbReference type="InterPro" id="IPR053781">
    <property type="entry name" value="F-box_AtFBL13-like"/>
</dbReference>
<accession>A0A178UT75</accession>
<organism evidence="9 10">
    <name type="scientific">Arabidopsis thaliana</name>
    <name type="common">Mouse-ear cress</name>
    <dbReference type="NCBI Taxonomy" id="3702"/>
    <lineage>
        <taxon>Eukaryota</taxon>
        <taxon>Viridiplantae</taxon>
        <taxon>Streptophyta</taxon>
        <taxon>Embryophyta</taxon>
        <taxon>Tracheophyta</taxon>
        <taxon>Spermatophyta</taxon>
        <taxon>Magnoliopsida</taxon>
        <taxon>eudicotyledons</taxon>
        <taxon>Gunneridae</taxon>
        <taxon>Pentapetalae</taxon>
        <taxon>rosids</taxon>
        <taxon>malvids</taxon>
        <taxon>Brassicales</taxon>
        <taxon>Brassicaceae</taxon>
        <taxon>Camelineae</taxon>
        <taxon>Arabidopsis</taxon>
    </lineage>
</organism>
<dbReference type="Gene3D" id="3.80.10.10">
    <property type="entry name" value="Ribonuclease Inhibitor"/>
    <property type="match status" value="1"/>
</dbReference>
<feature type="transmembrane region" description="Helical" evidence="6">
    <location>
        <begin position="441"/>
        <end position="462"/>
    </location>
</feature>
<dbReference type="InterPro" id="IPR055411">
    <property type="entry name" value="LRR_FXL15/At3g58940/PEG3-like"/>
</dbReference>
<dbReference type="ExpressionAtlas" id="A0A178UT75">
    <property type="expression patterns" value="baseline and differential"/>
</dbReference>
<feature type="domain" description="F-box/LRR-repeat protein 15/At3g58940/PEG3-like LRR" evidence="8">
    <location>
        <begin position="91"/>
        <end position="316"/>
    </location>
</feature>
<evidence type="ECO:0000256" key="3">
    <source>
        <dbReference type="ARBA" id="ARBA00022692"/>
    </source>
</evidence>
<keyword evidence="5 6" id="KW-0472">Membrane</keyword>
<dbReference type="SUPFAM" id="SSF81383">
    <property type="entry name" value="F-box domain"/>
    <property type="match status" value="1"/>
</dbReference>
<keyword evidence="4 6" id="KW-1133">Transmembrane helix</keyword>
<dbReference type="AlphaFoldDB" id="A0A178UT75"/>
<comment type="subcellular location">
    <subcellularLocation>
        <location evidence="1">Membrane</location>
        <topology evidence="1">Multi-pass membrane protein</topology>
    </subcellularLocation>
</comment>
<gene>
    <name evidence="9" type="ordered locus">AXX17_At4g11690</name>
</gene>
<evidence type="ECO:0000256" key="5">
    <source>
        <dbReference type="ARBA" id="ARBA00023136"/>
    </source>
</evidence>
<evidence type="ECO:0000256" key="1">
    <source>
        <dbReference type="ARBA" id="ARBA00004141"/>
    </source>
</evidence>